<proteinExistence type="predicted"/>
<reference evidence="1 2" key="1">
    <citation type="journal article" date="2018" name="Nat. Ecol. Evol.">
        <title>Shark genomes provide insights into elasmobranch evolution and the origin of vertebrates.</title>
        <authorList>
            <person name="Hara Y"/>
            <person name="Yamaguchi K"/>
            <person name="Onimaru K"/>
            <person name="Kadota M"/>
            <person name="Koyanagi M"/>
            <person name="Keeley SD"/>
            <person name="Tatsumi K"/>
            <person name="Tanaka K"/>
            <person name="Motone F"/>
            <person name="Kageyama Y"/>
            <person name="Nozu R"/>
            <person name="Adachi N"/>
            <person name="Nishimura O"/>
            <person name="Nakagawa R"/>
            <person name="Tanegashima C"/>
            <person name="Kiyatake I"/>
            <person name="Matsumoto R"/>
            <person name="Murakumo K"/>
            <person name="Nishida K"/>
            <person name="Terakita A"/>
            <person name="Kuratani S"/>
            <person name="Sato K"/>
            <person name="Hyodo S Kuraku.S."/>
        </authorList>
    </citation>
    <scope>NUCLEOTIDE SEQUENCE [LARGE SCALE GENOMIC DNA]</scope>
</reference>
<name>A0A401PXZ5_SCYTO</name>
<sequence length="174" mass="19813">MSLSKEEHEHSFWEKLSKPNDKANLSKFAKYKGSTDDGELMKPIEGEEVTKAIKGIDDKSVPGPDGMKLANVQNIHDKDETRLPRLFSLWLKSATIPDSIKKGRTFLIPKCEDQERLKDINNCRPINIGPMLLRLFTKIMVKHLSQAVCINPRQKVSWQQPLDAMKTLQSLKTS</sequence>
<dbReference type="Proteomes" id="UP000288216">
    <property type="component" value="Unassembled WGS sequence"/>
</dbReference>
<gene>
    <name evidence="1" type="ORF">scyTo_0019346</name>
</gene>
<keyword evidence="2" id="KW-1185">Reference proteome</keyword>
<protein>
    <recommendedName>
        <fullName evidence="3">Reverse transcriptase domain-containing protein</fullName>
    </recommendedName>
</protein>
<dbReference type="AlphaFoldDB" id="A0A401PXZ5"/>
<accession>A0A401PXZ5</accession>
<dbReference type="STRING" id="75743.A0A401PXZ5"/>
<evidence type="ECO:0008006" key="3">
    <source>
        <dbReference type="Google" id="ProtNLM"/>
    </source>
</evidence>
<dbReference type="OMA" id="IAIKWID"/>
<dbReference type="EMBL" id="BFAA01014309">
    <property type="protein sequence ID" value="GCB77986.1"/>
    <property type="molecule type" value="Genomic_DNA"/>
</dbReference>
<dbReference type="OrthoDB" id="10396225at2759"/>
<evidence type="ECO:0000313" key="2">
    <source>
        <dbReference type="Proteomes" id="UP000288216"/>
    </source>
</evidence>
<dbReference type="PANTHER" id="PTHR31635">
    <property type="entry name" value="REVERSE TRANSCRIPTASE DOMAIN-CONTAINING PROTEIN-RELATED"/>
    <property type="match status" value="1"/>
</dbReference>
<comment type="caution">
    <text evidence="1">The sequence shown here is derived from an EMBL/GenBank/DDBJ whole genome shotgun (WGS) entry which is preliminary data.</text>
</comment>
<evidence type="ECO:0000313" key="1">
    <source>
        <dbReference type="EMBL" id="GCB77986.1"/>
    </source>
</evidence>
<dbReference type="PANTHER" id="PTHR31635:SF196">
    <property type="entry name" value="REVERSE TRANSCRIPTASE DOMAIN-CONTAINING PROTEIN-RELATED"/>
    <property type="match status" value="1"/>
</dbReference>
<organism evidence="1 2">
    <name type="scientific">Scyliorhinus torazame</name>
    <name type="common">Cloudy catshark</name>
    <name type="synonym">Catulus torazame</name>
    <dbReference type="NCBI Taxonomy" id="75743"/>
    <lineage>
        <taxon>Eukaryota</taxon>
        <taxon>Metazoa</taxon>
        <taxon>Chordata</taxon>
        <taxon>Craniata</taxon>
        <taxon>Vertebrata</taxon>
        <taxon>Chondrichthyes</taxon>
        <taxon>Elasmobranchii</taxon>
        <taxon>Galeomorphii</taxon>
        <taxon>Galeoidea</taxon>
        <taxon>Carcharhiniformes</taxon>
        <taxon>Scyliorhinidae</taxon>
        <taxon>Scyliorhinus</taxon>
    </lineage>
</organism>